<comment type="caution">
    <text evidence="3">The sequence shown here is derived from an EMBL/GenBank/DDBJ whole genome shotgun (WGS) entry which is preliminary data.</text>
</comment>
<dbReference type="EMBL" id="JADBEM010000001">
    <property type="protein sequence ID" value="MBE1606787.1"/>
    <property type="molecule type" value="Genomic_DNA"/>
</dbReference>
<dbReference type="InterPro" id="IPR055170">
    <property type="entry name" value="GFO_IDH_MocA-like_dom"/>
</dbReference>
<dbReference type="Gene3D" id="3.30.360.10">
    <property type="entry name" value="Dihydrodipicolinate Reductase, domain 2"/>
    <property type="match status" value="1"/>
</dbReference>
<accession>A0A927MUY7</accession>
<dbReference type="Gene3D" id="3.40.50.720">
    <property type="entry name" value="NAD(P)-binding Rossmann-like Domain"/>
    <property type="match status" value="1"/>
</dbReference>
<dbReference type="RefSeq" id="WP_192750854.1">
    <property type="nucleotide sequence ID" value="NZ_BAABJL010000109.1"/>
</dbReference>
<evidence type="ECO:0000259" key="1">
    <source>
        <dbReference type="Pfam" id="PF01408"/>
    </source>
</evidence>
<dbReference type="InterPro" id="IPR000683">
    <property type="entry name" value="Gfo/Idh/MocA-like_OxRdtase_N"/>
</dbReference>
<name>A0A927MUY7_9ACTN</name>
<gene>
    <name evidence="3" type="ORF">HEB94_003635</name>
</gene>
<dbReference type="InterPro" id="IPR036291">
    <property type="entry name" value="NAD(P)-bd_dom_sf"/>
</dbReference>
<dbReference type="Proteomes" id="UP000638648">
    <property type="component" value="Unassembled WGS sequence"/>
</dbReference>
<protein>
    <submittedName>
        <fullName evidence="3">Dehydrogenase</fullName>
    </submittedName>
</protein>
<sequence length="385" mass="42396">MTDLAIGVIGYGLRGNLAAHAHRPGEGSRLVALYDPDAAAHDRFRDRFGSDVTTTADLDAFLGLGLDAAFVLSPDYLHEEHALALLDAGIAVYLEKPMAITTEGCDRLLEAAQKSGGRLYLGHNMRHMPFVREMKRLIDSGAIGEPKVAWCRHFVGNGGDFYFADWHAERRYGTSLLLQKGAHDIDVLHWLCGSYSRDVTAMGDRMVYDPSQGGEEEPWWQGERNLKRWPPKSLTGLNPKMDVEDVSMVHMRLQNGILASYEQCHFTPDYWRNYTIIGTEGRIENFGNGEPGTVIRLWNQRHQYAPDGDHSVPLGEEEGGHGGADPRIVAEFLRYVREGGATDTSPVAARYAVAAGCAGAESLRAGSVPVRVPDANPEVVSYFEG</sequence>
<dbReference type="Pfam" id="PF22725">
    <property type="entry name" value="GFO_IDH_MocA_C3"/>
    <property type="match status" value="1"/>
</dbReference>
<dbReference type="SUPFAM" id="SSF51735">
    <property type="entry name" value="NAD(P)-binding Rossmann-fold domains"/>
    <property type="match status" value="1"/>
</dbReference>
<proteinExistence type="predicted"/>
<keyword evidence="4" id="KW-1185">Reference proteome</keyword>
<dbReference type="InterPro" id="IPR051317">
    <property type="entry name" value="Gfo/Idh/MocA_oxidoreduct"/>
</dbReference>
<feature type="domain" description="Gfo/Idh/MocA-like oxidoreductase N-terminal" evidence="1">
    <location>
        <begin position="5"/>
        <end position="123"/>
    </location>
</feature>
<dbReference type="PANTHER" id="PTHR43708:SF8">
    <property type="entry name" value="OXIDOREDUCTASE"/>
    <property type="match status" value="1"/>
</dbReference>
<dbReference type="Pfam" id="PF01408">
    <property type="entry name" value="GFO_IDH_MocA"/>
    <property type="match status" value="1"/>
</dbReference>
<evidence type="ECO:0000259" key="2">
    <source>
        <dbReference type="Pfam" id="PF22725"/>
    </source>
</evidence>
<dbReference type="PANTHER" id="PTHR43708">
    <property type="entry name" value="CONSERVED EXPRESSED OXIDOREDUCTASE (EUROFUNG)"/>
    <property type="match status" value="1"/>
</dbReference>
<dbReference type="AlphaFoldDB" id="A0A927MUY7"/>
<feature type="domain" description="GFO/IDH/MocA-like oxidoreductase" evidence="2">
    <location>
        <begin position="131"/>
        <end position="284"/>
    </location>
</feature>
<reference evidence="3" key="1">
    <citation type="submission" date="2020-10" db="EMBL/GenBank/DDBJ databases">
        <title>Sequencing the genomes of 1000 actinobacteria strains.</title>
        <authorList>
            <person name="Klenk H.-P."/>
        </authorList>
    </citation>
    <scope>NUCLEOTIDE SEQUENCE</scope>
    <source>
        <strain evidence="3">DSM 45354</strain>
    </source>
</reference>
<organism evidence="3 4">
    <name type="scientific">Actinopolymorpha pittospori</name>
    <dbReference type="NCBI Taxonomy" id="648752"/>
    <lineage>
        <taxon>Bacteria</taxon>
        <taxon>Bacillati</taxon>
        <taxon>Actinomycetota</taxon>
        <taxon>Actinomycetes</taxon>
        <taxon>Propionibacteriales</taxon>
        <taxon>Actinopolymorphaceae</taxon>
        <taxon>Actinopolymorpha</taxon>
    </lineage>
</organism>
<evidence type="ECO:0000313" key="3">
    <source>
        <dbReference type="EMBL" id="MBE1606787.1"/>
    </source>
</evidence>
<dbReference type="SUPFAM" id="SSF55347">
    <property type="entry name" value="Glyceraldehyde-3-phosphate dehydrogenase-like, C-terminal domain"/>
    <property type="match status" value="1"/>
</dbReference>
<evidence type="ECO:0000313" key="4">
    <source>
        <dbReference type="Proteomes" id="UP000638648"/>
    </source>
</evidence>
<dbReference type="GO" id="GO:0000166">
    <property type="term" value="F:nucleotide binding"/>
    <property type="evidence" value="ECO:0007669"/>
    <property type="project" value="InterPro"/>
</dbReference>